<name>A0A059EBD5_9PROT</name>
<protein>
    <submittedName>
        <fullName evidence="1">Uncharacterized protein</fullName>
    </submittedName>
</protein>
<organism evidence="1 2">
    <name type="scientific">Hyphomonas atlantica</name>
    <dbReference type="NCBI Taxonomy" id="1280948"/>
    <lineage>
        <taxon>Bacteria</taxon>
        <taxon>Pseudomonadati</taxon>
        <taxon>Pseudomonadota</taxon>
        <taxon>Alphaproteobacteria</taxon>
        <taxon>Hyphomonadales</taxon>
        <taxon>Hyphomonadaceae</taxon>
        <taxon>Hyphomonas</taxon>
    </lineage>
</organism>
<evidence type="ECO:0000313" key="1">
    <source>
        <dbReference type="EMBL" id="KCZ64870.1"/>
    </source>
</evidence>
<evidence type="ECO:0000313" key="2">
    <source>
        <dbReference type="Proteomes" id="UP000024547"/>
    </source>
</evidence>
<dbReference type="AlphaFoldDB" id="A0A059EBD5"/>
<accession>A0A059EBD5</accession>
<dbReference type="EMBL" id="AWFH01000001">
    <property type="protein sequence ID" value="KCZ64870.1"/>
    <property type="molecule type" value="Genomic_DNA"/>
</dbReference>
<sequence length="37" mass="4039">MRPSLKAALLRRIGGGVWAASSFDFAQDESVLIERSC</sequence>
<reference evidence="1 2" key="1">
    <citation type="journal article" date="2014" name="Antonie Van Leeuwenhoek">
        <title>Hyphomonas beringensis sp. nov. and Hyphomonas chukchiensis sp. nov., isolated from surface seawater of the Bering Sea and Chukchi Sea.</title>
        <authorList>
            <person name="Li C."/>
            <person name="Lai Q."/>
            <person name="Li G."/>
            <person name="Dong C."/>
            <person name="Wang J."/>
            <person name="Liao Y."/>
            <person name="Shao Z."/>
        </authorList>
    </citation>
    <scope>NUCLEOTIDE SEQUENCE [LARGE SCALE GENOMIC DNA]</scope>
    <source>
        <strain evidence="1 2">22II1-22F38</strain>
    </source>
</reference>
<comment type="caution">
    <text evidence="1">The sequence shown here is derived from an EMBL/GenBank/DDBJ whole genome shotgun (WGS) entry which is preliminary data.</text>
</comment>
<gene>
    <name evidence="1" type="ORF">HY36_00425</name>
</gene>
<dbReference type="Proteomes" id="UP000024547">
    <property type="component" value="Unassembled WGS sequence"/>
</dbReference>
<proteinExistence type="predicted"/>
<keyword evidence="2" id="KW-1185">Reference proteome</keyword>